<dbReference type="AlphaFoldDB" id="A0A9P3H7L8"/>
<keyword evidence="2" id="KW-1185">Reference proteome</keyword>
<reference evidence="1" key="1">
    <citation type="submission" date="2021-11" db="EMBL/GenBank/DDBJ databases">
        <authorList>
            <person name="Herlambang A."/>
            <person name="Guo Y."/>
            <person name="Takashima Y."/>
            <person name="Nishizawa T."/>
        </authorList>
    </citation>
    <scope>NUCLEOTIDE SEQUENCE</scope>
    <source>
        <strain evidence="1">E1425</strain>
    </source>
</reference>
<name>A0A9P3H7L8_9FUNG</name>
<organism evidence="1 2">
    <name type="scientific">Entomortierella parvispora</name>
    <dbReference type="NCBI Taxonomy" id="205924"/>
    <lineage>
        <taxon>Eukaryota</taxon>
        <taxon>Fungi</taxon>
        <taxon>Fungi incertae sedis</taxon>
        <taxon>Mucoromycota</taxon>
        <taxon>Mortierellomycotina</taxon>
        <taxon>Mortierellomycetes</taxon>
        <taxon>Mortierellales</taxon>
        <taxon>Mortierellaceae</taxon>
        <taxon>Entomortierella</taxon>
    </lineage>
</organism>
<dbReference type="Gene3D" id="3.80.10.10">
    <property type="entry name" value="Ribonuclease Inhibitor"/>
    <property type="match status" value="1"/>
</dbReference>
<dbReference type="SUPFAM" id="SSF52047">
    <property type="entry name" value="RNI-like"/>
    <property type="match status" value="1"/>
</dbReference>
<proteinExistence type="predicted"/>
<dbReference type="OrthoDB" id="2376927at2759"/>
<evidence type="ECO:0000313" key="1">
    <source>
        <dbReference type="EMBL" id="GJJ71495.1"/>
    </source>
</evidence>
<protein>
    <recommendedName>
        <fullName evidence="3">F-box domain-containing protein</fullName>
    </recommendedName>
</protein>
<accession>A0A9P3H7L8</accession>
<dbReference type="Proteomes" id="UP000827284">
    <property type="component" value="Unassembled WGS sequence"/>
</dbReference>
<evidence type="ECO:0008006" key="3">
    <source>
        <dbReference type="Google" id="ProtNLM"/>
    </source>
</evidence>
<sequence length="573" mass="65708">MDREKTHPLQLLEILQEISFYFNKEVLVNCIQVSKLWHQAFLPRIWESVSLDSVDSASKEATAETLSHIKRNAGRIHSLSLFNLKTECTNELLKLDYPKLTALSLKFVNGQDILPAIKDMIIRHGPRLVWLNLRYSVVDPSVFQVFDLLEGCKDHGQLRSLFLGLVIVDISAMDLRSRQLLWSLDELEMDEVEVVRRNRAYWDQLEALGSSTTPAIKLAADSHPSALAPVQEGKDAESVPSKVRDLTVVSSQSGMQADYSHFLACQELRSMTWVDRRFPSRESLPLADDLLKGHWPFLNALCLGMKRLSDRDLADIILALGDRPMVLLELNNTSFGPLAASAWVYGKIIEGGDTSKPMPAEIPRPSLKELYVRNTKCGGVWMHRFLCLYPNLRRFAGTFITDRDVTEDPRPWTCLHLIHLNLDLRREVYDGLEPELLDEDEDETLFVHPPSFFFDRIATLTRLEELLLSQKRFQNDDFHTLELQLTDPAVDALQSLTRLMQVYWRDVEYEDAQYIEEMWPCLDTVITRNISDEADDYLCEHGINTEKPDREELLDPHDAMSSIFDAILGVHNF</sequence>
<dbReference type="InterPro" id="IPR032675">
    <property type="entry name" value="LRR_dom_sf"/>
</dbReference>
<comment type="caution">
    <text evidence="1">The sequence shown here is derived from an EMBL/GenBank/DDBJ whole genome shotgun (WGS) entry which is preliminary data.</text>
</comment>
<gene>
    <name evidence="1" type="ORF">EMPS_03845</name>
</gene>
<dbReference type="EMBL" id="BQFW01000005">
    <property type="protein sequence ID" value="GJJ71495.1"/>
    <property type="molecule type" value="Genomic_DNA"/>
</dbReference>
<reference evidence="1" key="2">
    <citation type="journal article" date="2022" name="Microbiol. Resour. Announc.">
        <title>Whole-Genome Sequence of Entomortierella parvispora E1425, a Mucoromycotan Fungus Associated with Burkholderiaceae-Related Endosymbiotic Bacteria.</title>
        <authorList>
            <person name="Herlambang A."/>
            <person name="Guo Y."/>
            <person name="Takashima Y."/>
            <person name="Narisawa K."/>
            <person name="Ohta H."/>
            <person name="Nishizawa T."/>
        </authorList>
    </citation>
    <scope>NUCLEOTIDE SEQUENCE</scope>
    <source>
        <strain evidence="1">E1425</strain>
    </source>
</reference>
<evidence type="ECO:0000313" key="2">
    <source>
        <dbReference type="Proteomes" id="UP000827284"/>
    </source>
</evidence>